<protein>
    <recommendedName>
        <fullName evidence="3">Transposase</fullName>
    </recommendedName>
</protein>
<organism evidence="1 2">
    <name type="scientific">Bacillus songklensis</name>
    <dbReference type="NCBI Taxonomy" id="1069116"/>
    <lineage>
        <taxon>Bacteria</taxon>
        <taxon>Bacillati</taxon>
        <taxon>Bacillota</taxon>
        <taxon>Bacilli</taxon>
        <taxon>Bacillales</taxon>
        <taxon>Bacillaceae</taxon>
        <taxon>Bacillus</taxon>
    </lineage>
</organism>
<reference evidence="2" key="1">
    <citation type="journal article" date="2019" name="Int. J. Syst. Evol. Microbiol.">
        <title>The Global Catalogue of Microorganisms (GCM) 10K type strain sequencing project: providing services to taxonomists for standard genome sequencing and annotation.</title>
        <authorList>
            <consortium name="The Broad Institute Genomics Platform"/>
            <consortium name="The Broad Institute Genome Sequencing Center for Infectious Disease"/>
            <person name="Wu L."/>
            <person name="Ma J."/>
        </authorList>
    </citation>
    <scope>NUCLEOTIDE SEQUENCE [LARGE SCALE GENOMIC DNA]</scope>
    <source>
        <strain evidence="2">CCUG 61889</strain>
    </source>
</reference>
<gene>
    <name evidence="1" type="ORF">ACFOU2_18635</name>
</gene>
<dbReference type="Proteomes" id="UP001595752">
    <property type="component" value="Unassembled WGS sequence"/>
</dbReference>
<evidence type="ECO:0000313" key="2">
    <source>
        <dbReference type="Proteomes" id="UP001595752"/>
    </source>
</evidence>
<name>A0ABV8B875_9BACI</name>
<evidence type="ECO:0008006" key="3">
    <source>
        <dbReference type="Google" id="ProtNLM"/>
    </source>
</evidence>
<accession>A0ABV8B875</accession>
<dbReference type="EMBL" id="JBHRZT010000070">
    <property type="protein sequence ID" value="MFC3885389.1"/>
    <property type="molecule type" value="Genomic_DNA"/>
</dbReference>
<proteinExistence type="predicted"/>
<evidence type="ECO:0000313" key="1">
    <source>
        <dbReference type="EMBL" id="MFC3885389.1"/>
    </source>
</evidence>
<sequence length="52" mass="5922">MQELRGYSTSKSREVGMIMGKILKRVLAAILPILVKEGAAYYKNRRRRGVGR</sequence>
<keyword evidence="2" id="KW-1185">Reference proteome</keyword>
<comment type="caution">
    <text evidence="1">The sequence shown here is derived from an EMBL/GenBank/DDBJ whole genome shotgun (WGS) entry which is preliminary data.</text>
</comment>